<dbReference type="Pfam" id="PF00849">
    <property type="entry name" value="PseudoU_synth_2"/>
    <property type="match status" value="1"/>
</dbReference>
<accession>A0ABP0HWS6</accession>
<name>A0ABP0HWS6_9DINO</name>
<dbReference type="Proteomes" id="UP001642484">
    <property type="component" value="Unassembled WGS sequence"/>
</dbReference>
<dbReference type="InterPro" id="IPR020103">
    <property type="entry name" value="PsdUridine_synth_cat_dom_sf"/>
</dbReference>
<gene>
    <name evidence="3" type="ORF">CCMP2556_LOCUS3741</name>
</gene>
<dbReference type="CDD" id="cd02869">
    <property type="entry name" value="PseudoU_synth_RluA_like"/>
    <property type="match status" value="1"/>
</dbReference>
<dbReference type="InterPro" id="IPR006145">
    <property type="entry name" value="PsdUridine_synth_RsuA/RluA"/>
</dbReference>
<dbReference type="SUPFAM" id="SSF55120">
    <property type="entry name" value="Pseudouridine synthase"/>
    <property type="match status" value="1"/>
</dbReference>
<dbReference type="Gene3D" id="3.30.2350.10">
    <property type="entry name" value="Pseudouridine synthase"/>
    <property type="match status" value="1"/>
</dbReference>
<evidence type="ECO:0000259" key="2">
    <source>
        <dbReference type="Pfam" id="PF00849"/>
    </source>
</evidence>
<protein>
    <recommendedName>
        <fullName evidence="2">Pseudouridine synthase RsuA/RluA-like domain-containing protein</fullName>
    </recommendedName>
</protein>
<keyword evidence="4" id="KW-1185">Reference proteome</keyword>
<comment type="similarity">
    <text evidence="1">Belongs to the pseudouridine synthase RluA family.</text>
</comment>
<evidence type="ECO:0000256" key="1">
    <source>
        <dbReference type="ARBA" id="ARBA00010876"/>
    </source>
</evidence>
<organism evidence="3 4">
    <name type="scientific">Durusdinium trenchii</name>
    <dbReference type="NCBI Taxonomy" id="1381693"/>
    <lineage>
        <taxon>Eukaryota</taxon>
        <taxon>Sar</taxon>
        <taxon>Alveolata</taxon>
        <taxon>Dinophyceae</taxon>
        <taxon>Suessiales</taxon>
        <taxon>Symbiodiniaceae</taxon>
        <taxon>Durusdinium</taxon>
    </lineage>
</organism>
<reference evidence="3 4" key="1">
    <citation type="submission" date="2024-02" db="EMBL/GenBank/DDBJ databases">
        <authorList>
            <person name="Chen Y."/>
            <person name="Shah S."/>
            <person name="Dougan E. K."/>
            <person name="Thang M."/>
            <person name="Chan C."/>
        </authorList>
    </citation>
    <scope>NUCLEOTIDE SEQUENCE [LARGE SCALE GENOMIC DNA]</scope>
</reference>
<dbReference type="EMBL" id="CAXAMN010001481">
    <property type="protein sequence ID" value="CAK8994675.1"/>
    <property type="molecule type" value="Genomic_DNA"/>
</dbReference>
<evidence type="ECO:0000313" key="3">
    <source>
        <dbReference type="EMBL" id="CAK8994675.1"/>
    </source>
</evidence>
<dbReference type="InterPro" id="IPR050188">
    <property type="entry name" value="RluA_PseudoU_synthase"/>
</dbReference>
<dbReference type="PANTHER" id="PTHR21600">
    <property type="entry name" value="MITOCHONDRIAL RNA PSEUDOURIDINE SYNTHASE"/>
    <property type="match status" value="1"/>
</dbReference>
<evidence type="ECO:0000313" key="4">
    <source>
        <dbReference type="Proteomes" id="UP001642484"/>
    </source>
</evidence>
<sequence length="703" mass="76879">MERPTLPPRQLSLTTWCLARLEANGLALASGHVRARAHEFDAHELSMMVWAFASRTKAKVEEDVDHKELGNVLINEALRKLPEASIANLGNLLWASATLGVNLTSLAAAAAVLMSKPSFKEASPQGVANMAWALAISALKSGSCQALTHAAEIALSRTEEFRPKELAALGWALAASAQEAPKTPEMWRQAARTALEVALEEPHTGRGGRLLAQTAWACASMQAASQPLLDRLANALAYHCGGKQRILSNQDVANGIWALSIMSCQSPSLEAMVKEAELRIQTFEARQLAACAWALATTRYQSKTWLEVLAAAAAATSHSKLLGVSAWVLASCEVPKLLEALLPNAVQLLQNPDKVSAETLLQLAWAISFSGLGTKQRPLLLRIEDLLRLEGRRRDAAIREDLSGMGTVVEAETAEVAEAEAPSIVLQEQDFVIVHKPVHWEVDDGDMRKPSGRRPFPLSRFLQQRFPSRSILHDVTVGGGFQGRLDAQSSGLVLCALTYEAFLLLQFRQDTHDVAREYLVLCHGWMPATLREVSAPIWSKDASSLVDYDRGAPAKTFLQPIAWFRRSGEQDLYSLVVISIVTGRKHQIRCHLAHVGHPVVCDGRYAPQDLPKDLTWCPRNFLHRFRIELPGLALGDKVVACDTLPEDLRQVLCRLLPANQDASAVLKSLAAGQAPLPFADWRCQLGGSKSSAHLHLGRLRFKS</sequence>
<comment type="caution">
    <text evidence="3">The sequence shown here is derived from an EMBL/GenBank/DDBJ whole genome shotgun (WGS) entry which is preliminary data.</text>
</comment>
<dbReference type="PANTHER" id="PTHR21600:SF87">
    <property type="entry name" value="RNA PSEUDOURIDYLATE SYNTHASE DOMAIN-CONTAINING PROTEIN 1"/>
    <property type="match status" value="1"/>
</dbReference>
<proteinExistence type="inferred from homology"/>
<feature type="domain" description="Pseudouridine synthase RsuA/RluA-like" evidence="2">
    <location>
        <begin position="430"/>
        <end position="594"/>
    </location>
</feature>